<dbReference type="GeneID" id="114662796"/>
<dbReference type="PANTHER" id="PTHR21324">
    <property type="entry name" value="FASTING-INDUCIBLE INTEGRAL MEMBRANE PROTEIN TM6P1-RELATED"/>
    <property type="match status" value="1"/>
</dbReference>
<gene>
    <name evidence="8" type="primary">DRAM1</name>
    <name evidence="8" type="synonym">dram1</name>
</gene>
<dbReference type="GO" id="GO:0012505">
    <property type="term" value="C:endomembrane system"/>
    <property type="evidence" value="ECO:0007669"/>
    <property type="project" value="UniProtKB-SubCell"/>
</dbReference>
<evidence type="ECO:0000256" key="3">
    <source>
        <dbReference type="ARBA" id="ARBA00022692"/>
    </source>
</evidence>
<protein>
    <submittedName>
        <fullName evidence="8">DNA-damage regulated autophagy modulator 1</fullName>
    </submittedName>
</protein>
<proteinExistence type="inferred from homology"/>
<dbReference type="CTD" id="55332"/>
<feature type="transmembrane region" description="Helical" evidence="6">
    <location>
        <begin position="125"/>
        <end position="145"/>
    </location>
</feature>
<evidence type="ECO:0000256" key="4">
    <source>
        <dbReference type="ARBA" id="ARBA00022989"/>
    </source>
</evidence>
<dbReference type="GeneTree" id="ENSGT01030000234578"/>
<feature type="transmembrane region" description="Helical" evidence="6">
    <location>
        <begin position="195"/>
        <end position="220"/>
    </location>
</feature>
<dbReference type="InterPro" id="IPR019402">
    <property type="entry name" value="CWH43_N"/>
</dbReference>
<feature type="transmembrane region" description="Helical" evidence="6">
    <location>
        <begin position="7"/>
        <end position="30"/>
    </location>
</feature>
<dbReference type="RefSeq" id="XP_028672310.1">
    <property type="nucleotide sequence ID" value="XM_028816477.2"/>
</dbReference>
<dbReference type="Pfam" id="PF10277">
    <property type="entry name" value="Frag1"/>
    <property type="match status" value="1"/>
</dbReference>
<evidence type="ECO:0000256" key="2">
    <source>
        <dbReference type="ARBA" id="ARBA00006565"/>
    </source>
</evidence>
<reference evidence="8" key="3">
    <citation type="submission" date="2025-09" db="UniProtKB">
        <authorList>
            <consortium name="Ensembl"/>
        </authorList>
    </citation>
    <scope>IDENTIFICATION</scope>
</reference>
<name>A0A8C4RXM9_ERPCA</name>
<evidence type="ECO:0000256" key="1">
    <source>
        <dbReference type="ARBA" id="ARBA00004127"/>
    </source>
</evidence>
<evidence type="ECO:0000313" key="8">
    <source>
        <dbReference type="Ensembl" id="ENSECRP00000008479.1"/>
    </source>
</evidence>
<comment type="subcellular location">
    <subcellularLocation>
        <location evidence="1">Endomembrane system</location>
        <topology evidence="1">Multi-pass membrane protein</topology>
    </subcellularLocation>
</comment>
<keyword evidence="5 6" id="KW-0472">Membrane</keyword>
<evidence type="ECO:0000256" key="6">
    <source>
        <dbReference type="SAM" id="Phobius"/>
    </source>
</evidence>
<reference evidence="8" key="2">
    <citation type="submission" date="2025-08" db="UniProtKB">
        <authorList>
            <consortium name="Ensembl"/>
        </authorList>
    </citation>
    <scope>IDENTIFICATION</scope>
</reference>
<evidence type="ECO:0000259" key="7">
    <source>
        <dbReference type="Pfam" id="PF10277"/>
    </source>
</evidence>
<sequence length="238" mass="27006">MLWFMEGMCFLPVSLVIVSSFSFIVCYAIATLERHVDPVFPYISDTGVQVPESQIFSLLITFAAILGVATMYTRYKILEKINDPMSNFNTGLNKITLMAGIFGCLGMLTVGNFQENTVRIVHDIGAFIAFFFGVTYIGLQSLISFKMCQNGSTRTMHLLRLAIFIISFIAMWPMFVCGGVLTDSTLHWHRDDKGYTKHIISAVCEWIVAFGFVCFFLTYIREFQRFTLKMKTNVLGLH</sequence>
<feature type="transmembrane region" description="Helical" evidence="6">
    <location>
        <begin position="55"/>
        <end position="75"/>
    </location>
</feature>
<dbReference type="InterPro" id="IPR050911">
    <property type="entry name" value="DRAM/TMEM150_Autophagy_Mod"/>
</dbReference>
<keyword evidence="9" id="KW-1185">Reference proteome</keyword>
<dbReference type="Proteomes" id="UP000694620">
    <property type="component" value="Chromosome 1"/>
</dbReference>
<accession>A0A8C4RXM9</accession>
<dbReference type="OrthoDB" id="191706at2759"/>
<evidence type="ECO:0000313" key="9">
    <source>
        <dbReference type="Proteomes" id="UP000694620"/>
    </source>
</evidence>
<feature type="transmembrane region" description="Helical" evidence="6">
    <location>
        <begin position="157"/>
        <end position="175"/>
    </location>
</feature>
<organism evidence="8 9">
    <name type="scientific">Erpetoichthys calabaricus</name>
    <name type="common">Rope fish</name>
    <name type="synonym">Calamoichthys calabaricus</name>
    <dbReference type="NCBI Taxonomy" id="27687"/>
    <lineage>
        <taxon>Eukaryota</taxon>
        <taxon>Metazoa</taxon>
        <taxon>Chordata</taxon>
        <taxon>Craniata</taxon>
        <taxon>Vertebrata</taxon>
        <taxon>Euteleostomi</taxon>
        <taxon>Actinopterygii</taxon>
        <taxon>Polypteriformes</taxon>
        <taxon>Polypteridae</taxon>
        <taxon>Erpetoichthys</taxon>
    </lineage>
</organism>
<reference evidence="8" key="1">
    <citation type="submission" date="2021-06" db="EMBL/GenBank/DDBJ databases">
        <authorList>
            <consortium name="Wellcome Sanger Institute Data Sharing"/>
        </authorList>
    </citation>
    <scope>NUCLEOTIDE SEQUENCE [LARGE SCALE GENOMIC DNA]</scope>
</reference>
<dbReference type="PANTHER" id="PTHR21324:SF11">
    <property type="entry name" value="DNA DAMAGE-REGULATED AUTOPHAGY MODULATOR PROTEIN 1"/>
    <property type="match status" value="1"/>
</dbReference>
<feature type="domain" description="CWH43-like N-terminal" evidence="7">
    <location>
        <begin position="9"/>
        <end position="225"/>
    </location>
</feature>
<evidence type="ECO:0000256" key="5">
    <source>
        <dbReference type="ARBA" id="ARBA00023136"/>
    </source>
</evidence>
<dbReference type="AlphaFoldDB" id="A0A8C4RXM9"/>
<dbReference type="GO" id="GO:0010506">
    <property type="term" value="P:regulation of autophagy"/>
    <property type="evidence" value="ECO:0007669"/>
    <property type="project" value="TreeGrafter"/>
</dbReference>
<dbReference type="Ensembl" id="ENSECRT00000008622.1">
    <property type="protein sequence ID" value="ENSECRP00000008479.1"/>
    <property type="gene ID" value="ENSECRG00000005683.1"/>
</dbReference>
<feature type="transmembrane region" description="Helical" evidence="6">
    <location>
        <begin position="95"/>
        <end position="113"/>
    </location>
</feature>
<dbReference type="RefSeq" id="XP_051784587.1">
    <property type="nucleotide sequence ID" value="XM_051928627.1"/>
</dbReference>
<dbReference type="GO" id="GO:0005764">
    <property type="term" value="C:lysosome"/>
    <property type="evidence" value="ECO:0007669"/>
    <property type="project" value="TreeGrafter"/>
</dbReference>
<keyword evidence="3 6" id="KW-0812">Transmembrane</keyword>
<comment type="similarity">
    <text evidence="2">Belongs to the DRAM/TMEM150 family.</text>
</comment>
<keyword evidence="4 6" id="KW-1133">Transmembrane helix</keyword>